<dbReference type="RefSeq" id="WP_131756448.1">
    <property type="nucleotide sequence ID" value="NZ_CAACUY010000016.1"/>
</dbReference>
<evidence type="ECO:0000259" key="8">
    <source>
        <dbReference type="Pfam" id="PF17763"/>
    </source>
</evidence>
<feature type="active site" evidence="6">
    <location>
        <position position="81"/>
    </location>
</feature>
<sequence>MAVTVLTTGGTIASRPSPRGDVQVAVPGSTLVVSAPAVQVREVMLAHSFNLTRADVLRLARRILTELDDPGVDGVVVTHGTDTMEETAYLLDLVLPPGRTVVFTGAQRHAAAPDADGPRNIADAVRVAAASATRGMGALITMAGQVHAARYATKAHTLDLAAFASPGRGPVALVRDDRVETIGRPARPDGFRLTELGALDARVDIVPVYLDADGVQIAACRAAGARGLVLQALGTGNPTPGVLREVEACLDEDIPVLVTSRCAEGPAVPVYGAGGGADLAKAGAVFAGSLGAPKARLLLMAALAAEADTGRALARLRPHLPAASGIRS</sequence>
<evidence type="ECO:0000313" key="10">
    <source>
        <dbReference type="Proteomes" id="UP001597063"/>
    </source>
</evidence>
<dbReference type="InterPro" id="IPR037152">
    <property type="entry name" value="L-asparaginase_N_sf"/>
</dbReference>
<dbReference type="SMART" id="SM00870">
    <property type="entry name" value="Asparaginase"/>
    <property type="match status" value="1"/>
</dbReference>
<evidence type="ECO:0000256" key="5">
    <source>
        <dbReference type="PROSITE-ProRule" id="PRU10099"/>
    </source>
</evidence>
<dbReference type="Gene3D" id="3.40.50.1170">
    <property type="entry name" value="L-asparaginase, N-terminal domain"/>
    <property type="match status" value="1"/>
</dbReference>
<proteinExistence type="inferred from homology"/>
<evidence type="ECO:0000313" key="9">
    <source>
        <dbReference type="EMBL" id="MFD0690873.1"/>
    </source>
</evidence>
<dbReference type="InterPro" id="IPR027473">
    <property type="entry name" value="L-asparaginase_C"/>
</dbReference>
<dbReference type="PANTHER" id="PTHR11707:SF28">
    <property type="entry name" value="60 KDA LYSOPHOSPHOLIPASE"/>
    <property type="match status" value="1"/>
</dbReference>
<dbReference type="InterPro" id="IPR020827">
    <property type="entry name" value="Asparaginase/glutaminase_AS1"/>
</dbReference>
<dbReference type="PIRSF" id="PIRSF001220">
    <property type="entry name" value="L-ASNase_gatD"/>
    <property type="match status" value="1"/>
</dbReference>
<dbReference type="PROSITE" id="PS00144">
    <property type="entry name" value="ASN_GLN_ASE_1"/>
    <property type="match status" value="1"/>
</dbReference>
<feature type="active site" evidence="5">
    <location>
        <position position="11"/>
    </location>
</feature>
<gene>
    <name evidence="9" type="ORF">ACFQZM_40725</name>
</gene>
<dbReference type="Pfam" id="PF17763">
    <property type="entry name" value="Asparaginase_C"/>
    <property type="match status" value="1"/>
</dbReference>
<dbReference type="InterPro" id="IPR027475">
    <property type="entry name" value="Asparaginase/glutaminase_AS2"/>
</dbReference>
<feature type="domain" description="Asparaginase/glutaminase C-terminal" evidence="8">
    <location>
        <begin position="202"/>
        <end position="308"/>
    </location>
</feature>
<dbReference type="InterPro" id="IPR040919">
    <property type="entry name" value="Asparaginase_C"/>
</dbReference>
<dbReference type="PROSITE" id="PS00917">
    <property type="entry name" value="ASN_GLN_ASE_2"/>
    <property type="match status" value="1"/>
</dbReference>
<evidence type="ECO:0000256" key="6">
    <source>
        <dbReference type="PROSITE-ProRule" id="PRU10100"/>
    </source>
</evidence>
<dbReference type="EC" id="3.5.1.1" evidence="2"/>
<organism evidence="9 10">
    <name type="scientific">Actinomadura fibrosa</name>
    <dbReference type="NCBI Taxonomy" id="111802"/>
    <lineage>
        <taxon>Bacteria</taxon>
        <taxon>Bacillati</taxon>
        <taxon>Actinomycetota</taxon>
        <taxon>Actinomycetes</taxon>
        <taxon>Streptosporangiales</taxon>
        <taxon>Thermomonosporaceae</taxon>
        <taxon>Actinomadura</taxon>
    </lineage>
</organism>
<dbReference type="Pfam" id="PF00710">
    <property type="entry name" value="Asparaginase"/>
    <property type="match status" value="1"/>
</dbReference>
<comment type="caution">
    <text evidence="9">The sequence shown here is derived from an EMBL/GenBank/DDBJ whole genome shotgun (WGS) entry which is preliminary data.</text>
</comment>
<protein>
    <recommendedName>
        <fullName evidence="2">asparaginase</fullName>
        <ecNumber evidence="2">3.5.1.1</ecNumber>
    </recommendedName>
</protein>
<dbReference type="SUPFAM" id="SSF53774">
    <property type="entry name" value="Glutaminase/Asparaginase"/>
    <property type="match status" value="1"/>
</dbReference>
<evidence type="ECO:0000259" key="7">
    <source>
        <dbReference type="Pfam" id="PF00710"/>
    </source>
</evidence>
<dbReference type="SFLD" id="SFLDS00057">
    <property type="entry name" value="Glutaminase/Asparaginase"/>
    <property type="match status" value="1"/>
</dbReference>
<dbReference type="EMBL" id="JBHTGP010000024">
    <property type="protein sequence ID" value="MFD0690873.1"/>
    <property type="molecule type" value="Genomic_DNA"/>
</dbReference>
<evidence type="ECO:0000256" key="4">
    <source>
        <dbReference type="ARBA" id="ARBA00049366"/>
    </source>
</evidence>
<keyword evidence="3" id="KW-0378">Hydrolase</keyword>
<reference evidence="10" key="1">
    <citation type="journal article" date="2019" name="Int. J. Syst. Evol. Microbiol.">
        <title>The Global Catalogue of Microorganisms (GCM) 10K type strain sequencing project: providing services to taxonomists for standard genome sequencing and annotation.</title>
        <authorList>
            <consortium name="The Broad Institute Genomics Platform"/>
            <consortium name="The Broad Institute Genome Sequencing Center for Infectious Disease"/>
            <person name="Wu L."/>
            <person name="Ma J."/>
        </authorList>
    </citation>
    <scope>NUCLEOTIDE SEQUENCE [LARGE SCALE GENOMIC DNA]</scope>
    <source>
        <strain evidence="10">JCM 9371</strain>
    </source>
</reference>
<keyword evidence="10" id="KW-1185">Reference proteome</keyword>
<evidence type="ECO:0000256" key="1">
    <source>
        <dbReference type="ARBA" id="ARBA00010518"/>
    </source>
</evidence>
<comment type="catalytic activity">
    <reaction evidence="4">
        <text>L-asparagine + H2O = L-aspartate + NH4(+)</text>
        <dbReference type="Rhea" id="RHEA:21016"/>
        <dbReference type="ChEBI" id="CHEBI:15377"/>
        <dbReference type="ChEBI" id="CHEBI:28938"/>
        <dbReference type="ChEBI" id="CHEBI:29991"/>
        <dbReference type="ChEBI" id="CHEBI:58048"/>
        <dbReference type="EC" id="3.5.1.1"/>
    </reaction>
</comment>
<dbReference type="PROSITE" id="PS51732">
    <property type="entry name" value="ASN_GLN_ASE_3"/>
    <property type="match status" value="1"/>
</dbReference>
<accession>A0ABW2XX74</accession>
<dbReference type="PIRSF" id="PIRSF500176">
    <property type="entry name" value="L_ASNase"/>
    <property type="match status" value="1"/>
</dbReference>
<dbReference type="InterPro" id="IPR036152">
    <property type="entry name" value="Asp/glu_Ase-like_sf"/>
</dbReference>
<dbReference type="Gene3D" id="3.40.50.40">
    <property type="match status" value="1"/>
</dbReference>
<dbReference type="InterPro" id="IPR004550">
    <property type="entry name" value="AsnASE_II"/>
</dbReference>
<dbReference type="InterPro" id="IPR027474">
    <property type="entry name" value="L-asparaginase_N"/>
</dbReference>
<dbReference type="InterPro" id="IPR006034">
    <property type="entry name" value="Asparaginase/glutaminase-like"/>
</dbReference>
<dbReference type="PANTHER" id="PTHR11707">
    <property type="entry name" value="L-ASPARAGINASE"/>
    <property type="match status" value="1"/>
</dbReference>
<dbReference type="PRINTS" id="PR00139">
    <property type="entry name" value="ASNGLNASE"/>
</dbReference>
<feature type="domain" description="L-asparaginase N-terminal" evidence="7">
    <location>
        <begin position="3"/>
        <end position="184"/>
    </location>
</feature>
<evidence type="ECO:0000256" key="2">
    <source>
        <dbReference type="ARBA" id="ARBA00012920"/>
    </source>
</evidence>
<evidence type="ECO:0000256" key="3">
    <source>
        <dbReference type="ARBA" id="ARBA00022801"/>
    </source>
</evidence>
<dbReference type="CDD" id="cd08964">
    <property type="entry name" value="L-asparaginase_II"/>
    <property type="match status" value="1"/>
</dbReference>
<comment type="similarity">
    <text evidence="1">Belongs to the asparaginase 1 family.</text>
</comment>
<dbReference type="Proteomes" id="UP001597063">
    <property type="component" value="Unassembled WGS sequence"/>
</dbReference>
<name>A0ABW2XX74_9ACTN</name>